<gene>
    <name evidence="1" type="primary">TIM8</name>
    <name evidence="1" type="ORF">M8818_002675</name>
</gene>
<name>A0ACC3SH57_9PEZI</name>
<protein>
    <submittedName>
        <fullName evidence="1">Mitochondrial import inner membrane translocase subunit tim8</fullName>
    </submittedName>
</protein>
<organism evidence="1 2">
    <name type="scientific">Zalaria obscura</name>
    <dbReference type="NCBI Taxonomy" id="2024903"/>
    <lineage>
        <taxon>Eukaryota</taxon>
        <taxon>Fungi</taxon>
        <taxon>Dikarya</taxon>
        <taxon>Ascomycota</taxon>
        <taxon>Pezizomycotina</taxon>
        <taxon>Dothideomycetes</taxon>
        <taxon>Dothideomycetidae</taxon>
        <taxon>Dothideales</taxon>
        <taxon>Zalariaceae</taxon>
        <taxon>Zalaria</taxon>
    </lineage>
</organism>
<evidence type="ECO:0000313" key="2">
    <source>
        <dbReference type="Proteomes" id="UP001320706"/>
    </source>
</evidence>
<keyword evidence="2" id="KW-1185">Reference proteome</keyword>
<dbReference type="EMBL" id="JAMKPW020000011">
    <property type="protein sequence ID" value="KAK8213376.1"/>
    <property type="molecule type" value="Genomic_DNA"/>
</dbReference>
<dbReference type="Proteomes" id="UP001320706">
    <property type="component" value="Unassembled WGS sequence"/>
</dbReference>
<accession>A0ACC3SH57</accession>
<reference evidence="1" key="1">
    <citation type="submission" date="2024-02" db="EMBL/GenBank/DDBJ databases">
        <title>Metagenome Assembled Genome of Zalaria obscura JY119.</title>
        <authorList>
            <person name="Vighnesh L."/>
            <person name="Jagadeeshwari U."/>
            <person name="Venkata Ramana C."/>
            <person name="Sasikala C."/>
        </authorList>
    </citation>
    <scope>NUCLEOTIDE SEQUENCE</scope>
    <source>
        <strain evidence="1">JY119</strain>
    </source>
</reference>
<proteinExistence type="predicted"/>
<evidence type="ECO:0000313" key="1">
    <source>
        <dbReference type="EMBL" id="KAK8213376.1"/>
    </source>
</evidence>
<sequence>MERTQHLRFGTTPSIGAGRPMSSTNLTGAALLPIFTLPKNNKAHIMDAAGPQVDLSKLSDRDKQDLQQFAVNESQKARIQQSIHSLTDICFRKCITGKMSSGQLDRTEEPCMQNCVDRFMDANMTVLKHLENMRSA</sequence>
<comment type="caution">
    <text evidence="1">The sequence shown here is derived from an EMBL/GenBank/DDBJ whole genome shotgun (WGS) entry which is preliminary data.</text>
</comment>